<dbReference type="AlphaFoldDB" id="E4WVW3"/>
<feature type="domain" description="J" evidence="1">
    <location>
        <begin position="13"/>
        <end position="87"/>
    </location>
</feature>
<protein>
    <recommendedName>
        <fullName evidence="1">J domain-containing protein</fullName>
    </recommendedName>
</protein>
<dbReference type="PROSITE" id="PS50076">
    <property type="entry name" value="DNAJ_2"/>
    <property type="match status" value="1"/>
</dbReference>
<reference evidence="2" key="1">
    <citation type="journal article" date="2010" name="Science">
        <title>Plasticity of animal genome architecture unmasked by rapid evolution of a pelagic tunicate.</title>
        <authorList>
            <person name="Denoeud F."/>
            <person name="Henriet S."/>
            <person name="Mungpakdee S."/>
            <person name="Aury J.M."/>
            <person name="Da Silva C."/>
            <person name="Brinkmann H."/>
            <person name="Mikhaleva J."/>
            <person name="Olsen L.C."/>
            <person name="Jubin C."/>
            <person name="Canestro C."/>
            <person name="Bouquet J.M."/>
            <person name="Danks G."/>
            <person name="Poulain J."/>
            <person name="Campsteijn C."/>
            <person name="Adamski M."/>
            <person name="Cross I."/>
            <person name="Yadetie F."/>
            <person name="Muffato M."/>
            <person name="Louis A."/>
            <person name="Butcher S."/>
            <person name="Tsagkogeorga G."/>
            <person name="Konrad A."/>
            <person name="Singh S."/>
            <person name="Jensen M.F."/>
            <person name="Cong E.H."/>
            <person name="Eikeseth-Otteraa H."/>
            <person name="Noel B."/>
            <person name="Anthouard V."/>
            <person name="Porcel B.M."/>
            <person name="Kachouri-Lafond R."/>
            <person name="Nishino A."/>
            <person name="Ugolini M."/>
            <person name="Chourrout P."/>
            <person name="Nishida H."/>
            <person name="Aasland R."/>
            <person name="Huzurbazar S."/>
            <person name="Westhof E."/>
            <person name="Delsuc F."/>
            <person name="Lehrach H."/>
            <person name="Reinhardt R."/>
            <person name="Weissenbach J."/>
            <person name="Roy S.W."/>
            <person name="Artiguenave F."/>
            <person name="Postlethwait J.H."/>
            <person name="Manak J.R."/>
            <person name="Thompson E.M."/>
            <person name="Jaillon O."/>
            <person name="Du Pasquier L."/>
            <person name="Boudinot P."/>
            <person name="Liberles D.A."/>
            <person name="Volff J.N."/>
            <person name="Philippe H."/>
            <person name="Lenhard B."/>
            <person name="Roest Crollius H."/>
            <person name="Wincker P."/>
            <person name="Chourrout D."/>
        </authorList>
    </citation>
    <scope>NUCLEOTIDE SEQUENCE [LARGE SCALE GENOMIC DNA]</scope>
</reference>
<dbReference type="InterPro" id="IPR036869">
    <property type="entry name" value="J_dom_sf"/>
</dbReference>
<evidence type="ECO:0000259" key="1">
    <source>
        <dbReference type="PROSITE" id="PS50076"/>
    </source>
</evidence>
<dbReference type="EMBL" id="FN653017">
    <property type="protein sequence ID" value="CBY21266.1"/>
    <property type="molecule type" value="Genomic_DNA"/>
</dbReference>
<dbReference type="Proteomes" id="UP000001307">
    <property type="component" value="Unassembled WGS sequence"/>
</dbReference>
<dbReference type="SUPFAM" id="SSF46565">
    <property type="entry name" value="Chaperone J-domain"/>
    <property type="match status" value="1"/>
</dbReference>
<dbReference type="OrthoDB" id="552049at2759"/>
<proteinExistence type="predicted"/>
<evidence type="ECO:0000313" key="3">
    <source>
        <dbReference type="Proteomes" id="UP000001307"/>
    </source>
</evidence>
<gene>
    <name evidence="2" type="ORF">GSOID_T00009021001</name>
</gene>
<keyword evidence="3" id="KW-1185">Reference proteome</keyword>
<dbReference type="Gene3D" id="1.10.287.110">
    <property type="entry name" value="DnaJ domain"/>
    <property type="match status" value="1"/>
</dbReference>
<dbReference type="InterPro" id="IPR050817">
    <property type="entry name" value="DjlA_DnaK_co-chaperone"/>
</dbReference>
<dbReference type="InterPro" id="IPR001623">
    <property type="entry name" value="DnaJ_domain"/>
</dbReference>
<organism evidence="2">
    <name type="scientific">Oikopleura dioica</name>
    <name type="common">Tunicate</name>
    <dbReference type="NCBI Taxonomy" id="34765"/>
    <lineage>
        <taxon>Eukaryota</taxon>
        <taxon>Metazoa</taxon>
        <taxon>Chordata</taxon>
        <taxon>Tunicata</taxon>
        <taxon>Appendicularia</taxon>
        <taxon>Copelata</taxon>
        <taxon>Oikopleuridae</taxon>
        <taxon>Oikopleura</taxon>
    </lineage>
</organism>
<dbReference type="Pfam" id="PF00226">
    <property type="entry name" value="DnaJ"/>
    <property type="match status" value="1"/>
</dbReference>
<dbReference type="PANTHER" id="PTHR24074">
    <property type="entry name" value="CO-CHAPERONE PROTEIN DJLA"/>
    <property type="match status" value="1"/>
</dbReference>
<accession>E4WVW3</accession>
<dbReference type="InParanoid" id="E4WVW3"/>
<dbReference type="CDD" id="cd06257">
    <property type="entry name" value="DnaJ"/>
    <property type="match status" value="1"/>
</dbReference>
<sequence length="200" mass="24238">MRFTKINLLRRADAIKLLDLSLEQRIFPQKELKKAYREKAKQYHPDAPDGDAEKFKKIGEAFELLSKNTTENTMRRSGPRRKYDEFRFDDSDEDHRWAQMKKGYNKGEEREDFNFNPTHHETPPSEVNQKYFHLFALTTSFILILFRRQIFPESFFPEACYSEEMEKINEKYKEQHRKVLEKAIHRRITEKTDLSEYYNK</sequence>
<dbReference type="SMART" id="SM00271">
    <property type="entry name" value="DnaJ"/>
    <property type="match status" value="1"/>
</dbReference>
<evidence type="ECO:0000313" key="2">
    <source>
        <dbReference type="EMBL" id="CBY21266.1"/>
    </source>
</evidence>
<name>E4WVW3_OIKDI</name>